<dbReference type="InterPro" id="IPR043129">
    <property type="entry name" value="ATPase_NBD"/>
</dbReference>
<organism evidence="1 2">
    <name type="scientific">Kaistia terrae</name>
    <dbReference type="NCBI Taxonomy" id="537017"/>
    <lineage>
        <taxon>Bacteria</taxon>
        <taxon>Pseudomonadati</taxon>
        <taxon>Pseudomonadota</taxon>
        <taxon>Alphaproteobacteria</taxon>
        <taxon>Hyphomicrobiales</taxon>
        <taxon>Kaistiaceae</taxon>
        <taxon>Kaistia</taxon>
    </lineage>
</organism>
<evidence type="ECO:0000313" key="2">
    <source>
        <dbReference type="Proteomes" id="UP001596150"/>
    </source>
</evidence>
<keyword evidence="2" id="KW-1185">Reference proteome</keyword>
<dbReference type="RefSeq" id="WP_266343326.1">
    <property type="nucleotide sequence ID" value="NZ_JAPKNH010000002.1"/>
</dbReference>
<name>A0ABW0PPB9_9HYPH</name>
<dbReference type="SUPFAM" id="SSF46785">
    <property type="entry name" value="Winged helix' DNA-binding domain"/>
    <property type="match status" value="1"/>
</dbReference>
<protein>
    <submittedName>
        <fullName evidence="1">ROK family protein</fullName>
    </submittedName>
</protein>
<dbReference type="PANTHER" id="PTHR18964:SF173">
    <property type="entry name" value="GLUCOKINASE"/>
    <property type="match status" value="1"/>
</dbReference>
<accession>A0ABW0PPB9</accession>
<dbReference type="SUPFAM" id="SSF53067">
    <property type="entry name" value="Actin-like ATPase domain"/>
    <property type="match status" value="1"/>
</dbReference>
<reference evidence="2" key="1">
    <citation type="journal article" date="2019" name="Int. J. Syst. Evol. Microbiol.">
        <title>The Global Catalogue of Microorganisms (GCM) 10K type strain sequencing project: providing services to taxonomists for standard genome sequencing and annotation.</title>
        <authorList>
            <consortium name="The Broad Institute Genomics Platform"/>
            <consortium name="The Broad Institute Genome Sequencing Center for Infectious Disease"/>
            <person name="Wu L."/>
            <person name="Ma J."/>
        </authorList>
    </citation>
    <scope>NUCLEOTIDE SEQUENCE [LARGE SCALE GENOMIC DNA]</scope>
    <source>
        <strain evidence="2">KACC 12633</strain>
    </source>
</reference>
<proteinExistence type="predicted"/>
<dbReference type="InterPro" id="IPR036388">
    <property type="entry name" value="WH-like_DNA-bd_sf"/>
</dbReference>
<dbReference type="PANTHER" id="PTHR18964">
    <property type="entry name" value="ROK (REPRESSOR, ORF, KINASE) FAMILY"/>
    <property type="match status" value="1"/>
</dbReference>
<dbReference type="InterPro" id="IPR000600">
    <property type="entry name" value="ROK"/>
</dbReference>
<dbReference type="Gene3D" id="3.30.420.40">
    <property type="match status" value="2"/>
</dbReference>
<dbReference type="InterPro" id="IPR036390">
    <property type="entry name" value="WH_DNA-bd_sf"/>
</dbReference>
<gene>
    <name evidence="1" type="ORF">ACFPP9_01590</name>
</gene>
<dbReference type="Pfam" id="PF00480">
    <property type="entry name" value="ROK"/>
    <property type="match status" value="1"/>
</dbReference>
<comment type="caution">
    <text evidence="1">The sequence shown here is derived from an EMBL/GenBank/DDBJ whole genome shotgun (WGS) entry which is preliminary data.</text>
</comment>
<dbReference type="Gene3D" id="1.10.10.10">
    <property type="entry name" value="Winged helix-like DNA-binding domain superfamily/Winged helix DNA-binding domain"/>
    <property type="match status" value="1"/>
</dbReference>
<dbReference type="Proteomes" id="UP001596150">
    <property type="component" value="Unassembled WGS sequence"/>
</dbReference>
<evidence type="ECO:0000313" key="1">
    <source>
        <dbReference type="EMBL" id="MFC5514445.1"/>
    </source>
</evidence>
<sequence length="412" mass="43498">MVGELDSLSAVLDLIRTGEAKGRPDLQRVTGLGRGLISERVNQLLRSTIVVEGDLSASTGGRAARELELNAGGGVVLVYYAQLRHFLVGVTDLSGKVLASHHEICDFGMGPEHVLGLVEGRWHEMLAELGRSASDIWGIGVGVPAHSNFESGTFVDSPSLPANWSGYPLRRALSAKFDAPVWLETCDNVLALGALRTGVARRQSNFVYLTADLAVGCGIVSDGRVMRGAQGAAGNIGHITIGGDALCRCGRRGCLEAVAGGEALLREAEAAGRSRESRYFAERLDSGAALNIRDLAIGARQGDEISQQLVAMSGTTIGMALAATINVLNPAMVVADGCLPQLGDLFLASMREAIYRHSLPFVTRELAIVVVDQSDQTGLAGAAQMVLDEIFLPSCLAKWFETGRPTAAIHQG</sequence>
<dbReference type="EMBL" id="JBHSML010000002">
    <property type="protein sequence ID" value="MFC5514445.1"/>
    <property type="molecule type" value="Genomic_DNA"/>
</dbReference>